<feature type="transmembrane region" description="Helical" evidence="7">
    <location>
        <begin position="302"/>
        <end position="319"/>
    </location>
</feature>
<dbReference type="STRING" id="690879.TSACC_3341"/>
<dbReference type="PANTHER" id="PTHR43394:SF1">
    <property type="entry name" value="ATP-BINDING CASSETTE SUB-FAMILY B MEMBER 10, MITOCHONDRIAL"/>
    <property type="match status" value="1"/>
</dbReference>
<evidence type="ECO:0000256" key="6">
    <source>
        <dbReference type="ARBA" id="ARBA00023136"/>
    </source>
</evidence>
<dbReference type="InterPro" id="IPR036640">
    <property type="entry name" value="ABC1_TM_sf"/>
</dbReference>
<dbReference type="InterPro" id="IPR039421">
    <property type="entry name" value="Type_1_exporter"/>
</dbReference>
<dbReference type="InParanoid" id="A0A146GFP8"/>
<evidence type="ECO:0000313" key="11">
    <source>
        <dbReference type="Proteomes" id="UP000076023"/>
    </source>
</evidence>
<evidence type="ECO:0000256" key="4">
    <source>
        <dbReference type="ARBA" id="ARBA00022840"/>
    </source>
</evidence>
<dbReference type="PROSITE" id="PS00211">
    <property type="entry name" value="ABC_TRANSPORTER_1"/>
    <property type="match status" value="1"/>
</dbReference>
<dbReference type="Gene3D" id="3.40.50.300">
    <property type="entry name" value="P-loop containing nucleotide triphosphate hydrolases"/>
    <property type="match status" value="1"/>
</dbReference>
<evidence type="ECO:0000256" key="5">
    <source>
        <dbReference type="ARBA" id="ARBA00022989"/>
    </source>
</evidence>
<feature type="transmembrane region" description="Helical" evidence="7">
    <location>
        <begin position="85"/>
        <end position="106"/>
    </location>
</feature>
<dbReference type="PROSITE" id="PS50893">
    <property type="entry name" value="ABC_TRANSPORTER_2"/>
    <property type="match status" value="1"/>
</dbReference>
<reference evidence="11" key="1">
    <citation type="journal article" date="2017" name="Genome Announc.">
        <title>Draft Genome Sequence of Terrimicrobium sacchariphilum NM-5T, a Facultative Anaerobic Soil Bacterium of the Class Spartobacteria.</title>
        <authorList>
            <person name="Qiu Y.L."/>
            <person name="Tourlousse D.M."/>
            <person name="Matsuura N."/>
            <person name="Ohashi A."/>
            <person name="Sekiguchi Y."/>
        </authorList>
    </citation>
    <scope>NUCLEOTIDE SEQUENCE [LARGE SCALE GENOMIC DNA]</scope>
    <source>
        <strain evidence="11">NM-5</strain>
    </source>
</reference>
<dbReference type="GO" id="GO:0015421">
    <property type="term" value="F:ABC-type oligopeptide transporter activity"/>
    <property type="evidence" value="ECO:0007669"/>
    <property type="project" value="TreeGrafter"/>
</dbReference>
<keyword evidence="4 10" id="KW-0067">ATP-binding</keyword>
<dbReference type="OrthoDB" id="9761126at2"/>
<keyword evidence="6 7" id="KW-0472">Membrane</keyword>
<dbReference type="InterPro" id="IPR003593">
    <property type="entry name" value="AAA+_ATPase"/>
</dbReference>
<dbReference type="SUPFAM" id="SSF52540">
    <property type="entry name" value="P-loop containing nucleoside triphosphate hydrolases"/>
    <property type="match status" value="1"/>
</dbReference>
<evidence type="ECO:0000256" key="7">
    <source>
        <dbReference type="SAM" id="Phobius"/>
    </source>
</evidence>
<proteinExistence type="predicted"/>
<evidence type="ECO:0000256" key="3">
    <source>
        <dbReference type="ARBA" id="ARBA00022741"/>
    </source>
</evidence>
<feature type="transmembrane region" description="Helical" evidence="7">
    <location>
        <begin position="275"/>
        <end position="296"/>
    </location>
</feature>
<dbReference type="CDD" id="cd18552">
    <property type="entry name" value="ABC_6TM_MsbA_like"/>
    <property type="match status" value="1"/>
</dbReference>
<dbReference type="InterPro" id="IPR027417">
    <property type="entry name" value="P-loop_NTPase"/>
</dbReference>
<keyword evidence="3" id="KW-0547">Nucleotide-binding</keyword>
<gene>
    <name evidence="10" type="ORF">TSACC_3341</name>
</gene>
<evidence type="ECO:0000313" key="10">
    <source>
        <dbReference type="EMBL" id="GAT35276.1"/>
    </source>
</evidence>
<dbReference type="GO" id="GO:0005886">
    <property type="term" value="C:plasma membrane"/>
    <property type="evidence" value="ECO:0007669"/>
    <property type="project" value="UniProtKB-SubCell"/>
</dbReference>
<dbReference type="AlphaFoldDB" id="A0A146GFP8"/>
<dbReference type="Gene3D" id="1.20.1560.10">
    <property type="entry name" value="ABC transporter type 1, transmembrane domain"/>
    <property type="match status" value="1"/>
</dbReference>
<evidence type="ECO:0000259" key="8">
    <source>
        <dbReference type="PROSITE" id="PS50893"/>
    </source>
</evidence>
<organism evidence="10 11">
    <name type="scientific">Terrimicrobium sacchariphilum</name>
    <dbReference type="NCBI Taxonomy" id="690879"/>
    <lineage>
        <taxon>Bacteria</taxon>
        <taxon>Pseudomonadati</taxon>
        <taxon>Verrucomicrobiota</taxon>
        <taxon>Terrimicrobiia</taxon>
        <taxon>Terrimicrobiales</taxon>
        <taxon>Terrimicrobiaceae</taxon>
        <taxon>Terrimicrobium</taxon>
    </lineage>
</organism>
<dbReference type="GO" id="GO:0016887">
    <property type="term" value="F:ATP hydrolysis activity"/>
    <property type="evidence" value="ECO:0007669"/>
    <property type="project" value="InterPro"/>
</dbReference>
<feature type="domain" description="ABC transporter" evidence="8">
    <location>
        <begin position="365"/>
        <end position="599"/>
    </location>
</feature>
<dbReference type="FunCoup" id="A0A146GFP8">
    <property type="interactions" value="436"/>
</dbReference>
<feature type="transmembrane region" description="Helical" evidence="7">
    <location>
        <begin position="190"/>
        <end position="210"/>
    </location>
</feature>
<evidence type="ECO:0000256" key="1">
    <source>
        <dbReference type="ARBA" id="ARBA00004651"/>
    </source>
</evidence>
<comment type="caution">
    <text evidence="10">The sequence shown here is derived from an EMBL/GenBank/DDBJ whole genome shotgun (WGS) entry which is preliminary data.</text>
</comment>
<dbReference type="Pfam" id="PF00664">
    <property type="entry name" value="ABC_membrane"/>
    <property type="match status" value="1"/>
</dbReference>
<dbReference type="InterPro" id="IPR003439">
    <property type="entry name" value="ABC_transporter-like_ATP-bd"/>
</dbReference>
<sequence>MADKKKIPFTQLLKEFWGPYFKLATYMRPYLPRVVFGMVCGILAGTLNGTIPLVLNYVGQKVLPAGQTLGKINPMKMHGADAGPAIDTVIWISMLIPAVMVARGIFSYLNSYYLSWVSFHILRDLRSELFRHLMSQPMAFFNKAKSGKLIARVINDTRVAQNALTSISGDLVKEPVAVVTGIVVLVSLDWRFSLTTLLLFPICMVPVLVFGRKIRQAGKAEENEAGAMAVILQESFAGVRVIKSFAREDYQASQFAKSSDLQCRNSMRVRKSMDIVQPLIESVSAFGVVLAILYVYYYHIGIIQFAALCFGIFLLYNPVKSLSRIPLQMQKCMASASNVFDLLNKQPAIQDAPDAVVLKGCRGGLNFENITFSYGSEQNAVKDMNLVVEPHKKYALVGSSGAGKSTVLSLILRFYDPQQGVIQLDGVDIRKISQNSLREHIGVVTQETFLFHDTIYENIRYGRLDATEAEIIAAAKLAYAHDFIVAQPEGYNSIVGDKGCLLSGGQQQRLAIARALLKNAPILLLDEATSALDSESEHMIQAALDRLSQGRTVIAIAHRLSTILKSDKIVVMDKGMVVDAGPHAELLERSPIYRKLYELQFNHDKIAA</sequence>
<accession>A0A146GFP8</accession>
<feature type="domain" description="ABC transmembrane type-1" evidence="9">
    <location>
        <begin position="35"/>
        <end position="331"/>
    </location>
</feature>
<keyword evidence="11" id="KW-1185">Reference proteome</keyword>
<keyword evidence="5 7" id="KW-1133">Transmembrane helix</keyword>
<dbReference type="EMBL" id="BDCO01000003">
    <property type="protein sequence ID" value="GAT35276.1"/>
    <property type="molecule type" value="Genomic_DNA"/>
</dbReference>
<keyword evidence="2 7" id="KW-0812">Transmembrane</keyword>
<name>A0A146GFP8_TERSA</name>
<dbReference type="PANTHER" id="PTHR43394">
    <property type="entry name" value="ATP-DEPENDENT PERMEASE MDL1, MITOCHONDRIAL"/>
    <property type="match status" value="1"/>
</dbReference>
<dbReference type="Proteomes" id="UP000076023">
    <property type="component" value="Unassembled WGS sequence"/>
</dbReference>
<dbReference type="InterPro" id="IPR017871">
    <property type="entry name" value="ABC_transporter-like_CS"/>
</dbReference>
<dbReference type="FunFam" id="3.40.50.300:FF:000218">
    <property type="entry name" value="Multidrug ABC transporter ATP-binding protein"/>
    <property type="match status" value="1"/>
</dbReference>
<dbReference type="PROSITE" id="PS50929">
    <property type="entry name" value="ABC_TM1F"/>
    <property type="match status" value="1"/>
</dbReference>
<comment type="subcellular location">
    <subcellularLocation>
        <location evidence="1">Cell membrane</location>
        <topology evidence="1">Multi-pass membrane protein</topology>
    </subcellularLocation>
</comment>
<dbReference type="SUPFAM" id="SSF90123">
    <property type="entry name" value="ABC transporter transmembrane region"/>
    <property type="match status" value="1"/>
</dbReference>
<dbReference type="RefSeq" id="WP_075081105.1">
    <property type="nucleotide sequence ID" value="NZ_BDCO01000003.1"/>
</dbReference>
<dbReference type="SMART" id="SM00382">
    <property type="entry name" value="AAA"/>
    <property type="match status" value="1"/>
</dbReference>
<dbReference type="GO" id="GO:0005524">
    <property type="term" value="F:ATP binding"/>
    <property type="evidence" value="ECO:0007669"/>
    <property type="project" value="UniProtKB-KW"/>
</dbReference>
<dbReference type="Pfam" id="PF00005">
    <property type="entry name" value="ABC_tran"/>
    <property type="match status" value="1"/>
</dbReference>
<evidence type="ECO:0000256" key="2">
    <source>
        <dbReference type="ARBA" id="ARBA00022692"/>
    </source>
</evidence>
<protein>
    <submittedName>
        <fullName evidence="10">ATP-binding cassette, subfamily B, MsbA</fullName>
    </submittedName>
</protein>
<dbReference type="InterPro" id="IPR011527">
    <property type="entry name" value="ABC1_TM_dom"/>
</dbReference>
<feature type="transmembrane region" description="Helical" evidence="7">
    <location>
        <begin position="34"/>
        <end position="55"/>
    </location>
</feature>
<evidence type="ECO:0000259" key="9">
    <source>
        <dbReference type="PROSITE" id="PS50929"/>
    </source>
</evidence>